<comment type="similarity">
    <text evidence="1 13">Belongs to the RuvC family.</text>
</comment>
<dbReference type="InterPro" id="IPR036397">
    <property type="entry name" value="RNaseH_sf"/>
</dbReference>
<dbReference type="STRING" id="1802630.A3H26_02780"/>
<evidence type="ECO:0000256" key="9">
    <source>
        <dbReference type="ARBA" id="ARBA00023125"/>
    </source>
</evidence>
<evidence type="ECO:0000256" key="4">
    <source>
        <dbReference type="ARBA" id="ARBA00022723"/>
    </source>
</evidence>
<dbReference type="NCBIfam" id="TIGR00228">
    <property type="entry name" value="ruvC"/>
    <property type="match status" value="1"/>
</dbReference>
<feature type="active site" evidence="13">
    <location>
        <position position="141"/>
    </location>
</feature>
<sequence length="171" mass="18865">MIILGIDPGTASTGYAVLSFEKGKKPVLIETAVVSTNADELMQNRLNLLYKTLSEIAKKHIPTVMVVEKLFFNTNTKTAITVGQARGISLLVASRGKMDLFEYTALEAKLVLTGYGRSDKKVVQIAVKDCLKLKEVIKPDDACDAVAMVLCFLEKEHNPLYRAKAYAKKKK</sequence>
<dbReference type="InterPro" id="IPR012337">
    <property type="entry name" value="RNaseH-like_sf"/>
</dbReference>
<dbReference type="PANTHER" id="PTHR30194:SF3">
    <property type="entry name" value="CROSSOVER JUNCTION ENDODEOXYRIBONUCLEASE RUVC"/>
    <property type="match status" value="1"/>
</dbReference>
<dbReference type="Gene3D" id="3.30.420.10">
    <property type="entry name" value="Ribonuclease H-like superfamily/Ribonuclease H"/>
    <property type="match status" value="1"/>
</dbReference>
<protein>
    <recommendedName>
        <fullName evidence="13 14">Crossover junction endodeoxyribonuclease RuvC</fullName>
        <ecNumber evidence="13 14">3.1.21.10</ecNumber>
    </recommendedName>
    <alternativeName>
        <fullName evidence="13">Holliday junction nuclease RuvC</fullName>
    </alternativeName>
    <alternativeName>
        <fullName evidence="13">Holliday junction resolvase RuvC</fullName>
    </alternativeName>
</protein>
<keyword evidence="11 13" id="KW-0234">DNA repair</keyword>
<keyword evidence="4 13" id="KW-0479">Metal-binding</keyword>
<comment type="caution">
    <text evidence="15">The sequence shown here is derived from an EMBL/GenBank/DDBJ whole genome shotgun (WGS) entry which is preliminary data.</text>
</comment>
<comment type="subunit">
    <text evidence="13">Homodimer which binds Holliday junction (HJ) DNA. The HJ becomes 2-fold symmetrical on binding to RuvC with unstacked arms; it has a different conformation from HJ DNA in complex with RuvA. In the full resolvosome a probable DNA-RuvA(4)-RuvB(12)-RuvC(2) complex forms which resolves the HJ.</text>
</comment>
<evidence type="ECO:0000256" key="14">
    <source>
        <dbReference type="NCBIfam" id="TIGR00228"/>
    </source>
</evidence>
<dbReference type="PANTHER" id="PTHR30194">
    <property type="entry name" value="CROSSOVER JUNCTION ENDODEOXYRIBONUCLEASE RUVC"/>
    <property type="match status" value="1"/>
</dbReference>
<feature type="active site" evidence="13">
    <location>
        <position position="68"/>
    </location>
</feature>
<dbReference type="GO" id="GO:0003677">
    <property type="term" value="F:DNA binding"/>
    <property type="evidence" value="ECO:0007669"/>
    <property type="project" value="UniProtKB-KW"/>
</dbReference>
<dbReference type="PRINTS" id="PR00696">
    <property type="entry name" value="RSOLVASERUVC"/>
</dbReference>
<keyword evidence="10 13" id="KW-0233">DNA recombination</keyword>
<keyword evidence="2 13" id="KW-0963">Cytoplasm</keyword>
<dbReference type="AlphaFoldDB" id="A0A1F4VGX4"/>
<dbReference type="GO" id="GO:0000287">
    <property type="term" value="F:magnesium ion binding"/>
    <property type="evidence" value="ECO:0007669"/>
    <property type="project" value="UniProtKB-UniRule"/>
</dbReference>
<dbReference type="Proteomes" id="UP000177763">
    <property type="component" value="Unassembled WGS sequence"/>
</dbReference>
<reference evidence="15 16" key="1">
    <citation type="journal article" date="2016" name="Nat. Commun.">
        <title>Thousands of microbial genomes shed light on interconnected biogeochemical processes in an aquifer system.</title>
        <authorList>
            <person name="Anantharaman K."/>
            <person name="Brown C.T."/>
            <person name="Hug L.A."/>
            <person name="Sharon I."/>
            <person name="Castelle C.J."/>
            <person name="Probst A.J."/>
            <person name="Thomas B.C."/>
            <person name="Singh A."/>
            <person name="Wilkins M.J."/>
            <person name="Karaoz U."/>
            <person name="Brodie E.L."/>
            <person name="Williams K.H."/>
            <person name="Hubbard S.S."/>
            <person name="Banfield J.F."/>
        </authorList>
    </citation>
    <scope>NUCLEOTIDE SEQUENCE [LARGE SCALE GENOMIC DNA]</scope>
</reference>
<dbReference type="SUPFAM" id="SSF53098">
    <property type="entry name" value="Ribonuclease H-like"/>
    <property type="match status" value="1"/>
</dbReference>
<comment type="catalytic activity">
    <reaction evidence="12 13">
        <text>Endonucleolytic cleavage at a junction such as a reciprocal single-stranded crossover between two homologous DNA duplexes (Holliday junction).</text>
        <dbReference type="EC" id="3.1.21.10"/>
    </reaction>
</comment>
<comment type="subcellular location">
    <subcellularLocation>
        <location evidence="13">Cytoplasm</location>
    </subcellularLocation>
</comment>
<evidence type="ECO:0000256" key="13">
    <source>
        <dbReference type="HAMAP-Rule" id="MF_00034"/>
    </source>
</evidence>
<name>A0A1F4VGX4_UNCKA</name>
<comment type="cofactor">
    <cofactor evidence="13">
        <name>Mg(2+)</name>
        <dbReference type="ChEBI" id="CHEBI:18420"/>
    </cofactor>
    <text evidence="13">Binds 2 Mg(2+) ion per subunit.</text>
</comment>
<organism evidence="15 16">
    <name type="scientific">candidate division WWE3 bacterium RIFCSPLOWO2_12_FULL_36_10</name>
    <dbReference type="NCBI Taxonomy" id="1802630"/>
    <lineage>
        <taxon>Bacteria</taxon>
        <taxon>Katanobacteria</taxon>
    </lineage>
</organism>
<dbReference type="EMBL" id="MEVN01000044">
    <property type="protein sequence ID" value="OGC56210.1"/>
    <property type="molecule type" value="Genomic_DNA"/>
</dbReference>
<evidence type="ECO:0000256" key="2">
    <source>
        <dbReference type="ARBA" id="ARBA00022490"/>
    </source>
</evidence>
<evidence type="ECO:0000256" key="6">
    <source>
        <dbReference type="ARBA" id="ARBA00022763"/>
    </source>
</evidence>
<dbReference type="NCBIfam" id="NF000711">
    <property type="entry name" value="PRK00039.2-1"/>
    <property type="match status" value="1"/>
</dbReference>
<keyword evidence="3 13" id="KW-0540">Nuclease</keyword>
<evidence type="ECO:0000256" key="10">
    <source>
        <dbReference type="ARBA" id="ARBA00023172"/>
    </source>
</evidence>
<comment type="function">
    <text evidence="13">The RuvA-RuvB-RuvC complex processes Holliday junction (HJ) DNA during genetic recombination and DNA repair. Endonuclease that resolves HJ intermediates. Cleaves cruciform DNA by making single-stranded nicks across the HJ at symmetrical positions within the homologous arms, yielding a 5'-phosphate and a 3'-hydroxyl group; requires a central core of homology in the junction. The consensus cleavage sequence is 5'-(A/T)TT(C/G)-3'. Cleavage occurs on the 3'-side of the TT dinucleotide at the point of strand exchange. HJ branch migration catalyzed by RuvA-RuvB allows RuvC to scan DNA until it finds its consensus sequence, where it cleaves and resolves the cruciform DNA.</text>
</comment>
<evidence type="ECO:0000256" key="3">
    <source>
        <dbReference type="ARBA" id="ARBA00022722"/>
    </source>
</evidence>
<evidence type="ECO:0000256" key="7">
    <source>
        <dbReference type="ARBA" id="ARBA00022801"/>
    </source>
</evidence>
<accession>A0A1F4VGX4</accession>
<dbReference type="FunFam" id="3.30.420.10:FF:000002">
    <property type="entry name" value="Crossover junction endodeoxyribonuclease RuvC"/>
    <property type="match status" value="1"/>
</dbReference>
<feature type="binding site" evidence="13">
    <location>
        <position position="68"/>
    </location>
    <ligand>
        <name>Mg(2+)</name>
        <dbReference type="ChEBI" id="CHEBI:18420"/>
        <label>2</label>
    </ligand>
</feature>
<feature type="binding site" evidence="13">
    <location>
        <position position="7"/>
    </location>
    <ligand>
        <name>Mg(2+)</name>
        <dbReference type="ChEBI" id="CHEBI:18420"/>
        <label>1</label>
    </ligand>
</feature>
<dbReference type="GO" id="GO:0005737">
    <property type="term" value="C:cytoplasm"/>
    <property type="evidence" value="ECO:0007669"/>
    <property type="project" value="UniProtKB-SubCell"/>
</dbReference>
<gene>
    <name evidence="13" type="primary">ruvC</name>
    <name evidence="15" type="ORF">A3H26_02780</name>
</gene>
<dbReference type="HAMAP" id="MF_00034">
    <property type="entry name" value="RuvC"/>
    <property type="match status" value="1"/>
</dbReference>
<feature type="binding site" evidence="13">
    <location>
        <position position="141"/>
    </location>
    <ligand>
        <name>Mg(2+)</name>
        <dbReference type="ChEBI" id="CHEBI:18420"/>
        <label>1</label>
    </ligand>
</feature>
<proteinExistence type="inferred from homology"/>
<keyword evidence="5 13" id="KW-0255">Endonuclease</keyword>
<keyword evidence="8 13" id="KW-0460">Magnesium</keyword>
<dbReference type="GO" id="GO:0048476">
    <property type="term" value="C:Holliday junction resolvase complex"/>
    <property type="evidence" value="ECO:0007669"/>
    <property type="project" value="UniProtKB-UniRule"/>
</dbReference>
<dbReference type="GO" id="GO:0008821">
    <property type="term" value="F:crossover junction DNA endonuclease activity"/>
    <property type="evidence" value="ECO:0007669"/>
    <property type="project" value="UniProtKB-UniRule"/>
</dbReference>
<feature type="active site" evidence="13">
    <location>
        <position position="7"/>
    </location>
</feature>
<evidence type="ECO:0000256" key="12">
    <source>
        <dbReference type="ARBA" id="ARBA00029354"/>
    </source>
</evidence>
<dbReference type="Pfam" id="PF02075">
    <property type="entry name" value="RuvC"/>
    <property type="match status" value="1"/>
</dbReference>
<dbReference type="CDD" id="cd16962">
    <property type="entry name" value="RuvC"/>
    <property type="match status" value="1"/>
</dbReference>
<evidence type="ECO:0000313" key="15">
    <source>
        <dbReference type="EMBL" id="OGC56210.1"/>
    </source>
</evidence>
<evidence type="ECO:0000256" key="8">
    <source>
        <dbReference type="ARBA" id="ARBA00022842"/>
    </source>
</evidence>
<dbReference type="GO" id="GO:0006281">
    <property type="term" value="P:DNA repair"/>
    <property type="evidence" value="ECO:0007669"/>
    <property type="project" value="UniProtKB-UniRule"/>
</dbReference>
<dbReference type="GO" id="GO:0006310">
    <property type="term" value="P:DNA recombination"/>
    <property type="evidence" value="ECO:0007669"/>
    <property type="project" value="UniProtKB-UniRule"/>
</dbReference>
<evidence type="ECO:0000313" key="16">
    <source>
        <dbReference type="Proteomes" id="UP000177763"/>
    </source>
</evidence>
<keyword evidence="6 13" id="KW-0227">DNA damage</keyword>
<keyword evidence="7 13" id="KW-0378">Hydrolase</keyword>
<dbReference type="EC" id="3.1.21.10" evidence="13 14"/>
<evidence type="ECO:0000256" key="5">
    <source>
        <dbReference type="ARBA" id="ARBA00022759"/>
    </source>
</evidence>
<evidence type="ECO:0000256" key="11">
    <source>
        <dbReference type="ARBA" id="ARBA00023204"/>
    </source>
</evidence>
<dbReference type="InterPro" id="IPR002176">
    <property type="entry name" value="X-over_junc_endoDNase_RuvC"/>
</dbReference>
<keyword evidence="9 13" id="KW-0238">DNA-binding</keyword>
<evidence type="ECO:0000256" key="1">
    <source>
        <dbReference type="ARBA" id="ARBA00009518"/>
    </source>
</evidence>